<reference evidence="4 5" key="1">
    <citation type="journal article" date="2018" name="PLoS ONE">
        <title>The draft genome of Kipferlia bialata reveals reductive genome evolution in fornicate parasites.</title>
        <authorList>
            <person name="Tanifuji G."/>
            <person name="Takabayashi S."/>
            <person name="Kume K."/>
            <person name="Takagi M."/>
            <person name="Nakayama T."/>
            <person name="Kamikawa R."/>
            <person name="Inagaki Y."/>
            <person name="Hashimoto T."/>
        </authorList>
    </citation>
    <scope>NUCLEOTIDE SEQUENCE [LARGE SCALE GENOMIC DNA]</scope>
    <source>
        <strain evidence="4">NY0173</strain>
    </source>
</reference>
<accession>A0A9K3GMV1</accession>
<keyword evidence="5" id="KW-1185">Reference proteome</keyword>
<dbReference type="GO" id="GO:0051056">
    <property type="term" value="P:regulation of small GTPase mediated signal transduction"/>
    <property type="evidence" value="ECO:0007669"/>
    <property type="project" value="InterPro"/>
</dbReference>
<dbReference type="OrthoDB" id="2499658at2759"/>
<dbReference type="PANTHER" id="PTHR15711">
    <property type="entry name" value="RAP GTPASE-ACTIVATING PROTEIN"/>
    <property type="match status" value="1"/>
</dbReference>
<feature type="compositionally biased region" description="Gly residues" evidence="2">
    <location>
        <begin position="91"/>
        <end position="100"/>
    </location>
</feature>
<protein>
    <recommendedName>
        <fullName evidence="3">Rap-GAP domain-containing protein</fullName>
    </recommendedName>
</protein>
<dbReference type="AlphaFoldDB" id="A0A9K3GMV1"/>
<keyword evidence="1" id="KW-0343">GTPase activation</keyword>
<evidence type="ECO:0000259" key="3">
    <source>
        <dbReference type="PROSITE" id="PS50085"/>
    </source>
</evidence>
<dbReference type="SUPFAM" id="SSF111347">
    <property type="entry name" value="Rap/Ran-GAP"/>
    <property type="match status" value="1"/>
</dbReference>
<evidence type="ECO:0000256" key="1">
    <source>
        <dbReference type="ARBA" id="ARBA00022468"/>
    </source>
</evidence>
<dbReference type="InterPro" id="IPR000331">
    <property type="entry name" value="Rap/Ran_GAP_dom"/>
</dbReference>
<name>A0A9K3GMV1_9EUKA</name>
<comment type="caution">
    <text evidence="4">The sequence shown here is derived from an EMBL/GenBank/DDBJ whole genome shotgun (WGS) entry which is preliminary data.</text>
</comment>
<feature type="region of interest" description="Disordered" evidence="2">
    <location>
        <begin position="64"/>
        <end position="102"/>
    </location>
</feature>
<feature type="compositionally biased region" description="Acidic residues" evidence="2">
    <location>
        <begin position="76"/>
        <end position="86"/>
    </location>
</feature>
<evidence type="ECO:0000313" key="4">
    <source>
        <dbReference type="EMBL" id="GIQ89669.1"/>
    </source>
</evidence>
<dbReference type="InterPro" id="IPR050989">
    <property type="entry name" value="Rap1_Ran_GAP"/>
</dbReference>
<evidence type="ECO:0000256" key="2">
    <source>
        <dbReference type="SAM" id="MobiDB-lite"/>
    </source>
</evidence>
<gene>
    <name evidence="4" type="ORF">KIPB_012203</name>
</gene>
<evidence type="ECO:0000313" key="5">
    <source>
        <dbReference type="Proteomes" id="UP000265618"/>
    </source>
</evidence>
<dbReference type="Gene3D" id="3.40.50.11210">
    <property type="entry name" value="Rap/Ran-GAP"/>
    <property type="match status" value="1"/>
</dbReference>
<feature type="domain" description="Rap-GAP" evidence="3">
    <location>
        <begin position="1"/>
        <end position="194"/>
    </location>
</feature>
<dbReference type="EMBL" id="BDIP01005295">
    <property type="protein sequence ID" value="GIQ89669.1"/>
    <property type="molecule type" value="Genomic_DNA"/>
</dbReference>
<sequence length="199" mass="22326">MFHVSTLMAWSQWDTQQLERKKHIGNDNVVIVFQDGPDCVYPSDSIRSQMIKTLIVVQNVAPYTESDAPQPQPVVEDSEEEHDEDSSSGAEGAGEVGGEAGPALRHFKVDTVDTPVPDTYRVRVVHKGRTYTDTQPAVPVDLGARGFVCGTDAERDLFQSWLLTKICNCVSHVWELPELASKVRSMRRSQIQQFIRRND</sequence>
<dbReference type="Pfam" id="PF02145">
    <property type="entry name" value="Rap_GAP"/>
    <property type="match status" value="1"/>
</dbReference>
<dbReference type="Proteomes" id="UP000265618">
    <property type="component" value="Unassembled WGS sequence"/>
</dbReference>
<proteinExistence type="predicted"/>
<dbReference type="GO" id="GO:0005096">
    <property type="term" value="F:GTPase activator activity"/>
    <property type="evidence" value="ECO:0007669"/>
    <property type="project" value="UniProtKB-KW"/>
</dbReference>
<organism evidence="4 5">
    <name type="scientific">Kipferlia bialata</name>
    <dbReference type="NCBI Taxonomy" id="797122"/>
    <lineage>
        <taxon>Eukaryota</taxon>
        <taxon>Metamonada</taxon>
        <taxon>Carpediemonas-like organisms</taxon>
        <taxon>Kipferlia</taxon>
    </lineage>
</organism>
<dbReference type="InterPro" id="IPR035974">
    <property type="entry name" value="Rap/Ran-GAP_sf"/>
</dbReference>
<dbReference type="PROSITE" id="PS50085">
    <property type="entry name" value="RAPGAP"/>
    <property type="match status" value="1"/>
</dbReference>